<evidence type="ECO:0000313" key="8">
    <source>
        <dbReference type="Proteomes" id="UP000676428"/>
    </source>
</evidence>
<organism evidence="7 8">
    <name type="scientific">Shewanella dokdonensis</name>
    <dbReference type="NCBI Taxonomy" id="712036"/>
    <lineage>
        <taxon>Bacteria</taxon>
        <taxon>Pseudomonadati</taxon>
        <taxon>Pseudomonadota</taxon>
        <taxon>Gammaproteobacteria</taxon>
        <taxon>Alteromonadales</taxon>
        <taxon>Shewanellaceae</taxon>
        <taxon>Shewanella</taxon>
    </lineage>
</organism>
<evidence type="ECO:0000256" key="3">
    <source>
        <dbReference type="ARBA" id="ARBA00022692"/>
    </source>
</evidence>
<keyword evidence="8" id="KW-1185">Reference proteome</keyword>
<feature type="transmembrane region" description="Helical" evidence="6">
    <location>
        <begin position="59"/>
        <end position="77"/>
    </location>
</feature>
<name>A0ABX8DH36_9GAMM</name>
<evidence type="ECO:0000256" key="4">
    <source>
        <dbReference type="ARBA" id="ARBA00022989"/>
    </source>
</evidence>
<protein>
    <submittedName>
        <fullName evidence="7">CidA/LrgA family protein</fullName>
    </submittedName>
</protein>
<evidence type="ECO:0000256" key="1">
    <source>
        <dbReference type="ARBA" id="ARBA00004651"/>
    </source>
</evidence>
<reference evidence="7 8" key="1">
    <citation type="journal article" date="2012" name="Int. J. Syst. Evol. Microbiol.">
        <title>Shewanella dokdonensis sp. nov., isolated from seawater.</title>
        <authorList>
            <person name="Sung H.R."/>
            <person name="Yoon J.H."/>
            <person name="Ghim S.Y."/>
        </authorList>
    </citation>
    <scope>NUCLEOTIDE SEQUENCE [LARGE SCALE GENOMIC DNA]</scope>
    <source>
        <strain evidence="7 8">DSM 23626</strain>
    </source>
</reference>
<keyword evidence="4 6" id="KW-1133">Transmembrane helix</keyword>
<evidence type="ECO:0000313" key="7">
    <source>
        <dbReference type="EMBL" id="QVK24074.1"/>
    </source>
</evidence>
<proteinExistence type="predicted"/>
<keyword evidence="5 6" id="KW-0472">Membrane</keyword>
<keyword evidence="2" id="KW-1003">Cell membrane</keyword>
<feature type="transmembrane region" description="Helical" evidence="6">
    <location>
        <begin position="29"/>
        <end position="47"/>
    </location>
</feature>
<dbReference type="PANTHER" id="PTHR33931:SF2">
    <property type="entry name" value="HOLIN-LIKE PROTEIN CIDA"/>
    <property type="match status" value="1"/>
</dbReference>
<sequence>MPVNGLTWLVVLQLLGAMLHHWLLPSLPGPIIGLLILFIWLLCYGRLPKSLEAAASPLLQYLPLLLVVPCVGLMNNLDTLQSQWLVIAGSLFGAMLITIPLSGWLMQWLIRRQQQKRGRHD</sequence>
<dbReference type="Pfam" id="PF03788">
    <property type="entry name" value="LrgA"/>
    <property type="match status" value="1"/>
</dbReference>
<dbReference type="Proteomes" id="UP000676428">
    <property type="component" value="Chromosome"/>
</dbReference>
<evidence type="ECO:0000256" key="2">
    <source>
        <dbReference type="ARBA" id="ARBA00022475"/>
    </source>
</evidence>
<feature type="transmembrane region" description="Helical" evidence="6">
    <location>
        <begin position="83"/>
        <end position="110"/>
    </location>
</feature>
<dbReference type="RefSeq" id="WP_213682687.1">
    <property type="nucleotide sequence ID" value="NZ_CP074572.1"/>
</dbReference>
<comment type="subcellular location">
    <subcellularLocation>
        <location evidence="1">Cell membrane</location>
        <topology evidence="1">Multi-pass membrane protein</topology>
    </subcellularLocation>
</comment>
<dbReference type="PANTHER" id="PTHR33931">
    <property type="entry name" value="HOLIN-LIKE PROTEIN CIDA-RELATED"/>
    <property type="match status" value="1"/>
</dbReference>
<evidence type="ECO:0000256" key="5">
    <source>
        <dbReference type="ARBA" id="ARBA00023136"/>
    </source>
</evidence>
<dbReference type="InterPro" id="IPR005538">
    <property type="entry name" value="LrgA/CidA"/>
</dbReference>
<accession>A0ABX8DH36</accession>
<evidence type="ECO:0000256" key="6">
    <source>
        <dbReference type="SAM" id="Phobius"/>
    </source>
</evidence>
<gene>
    <name evidence="7" type="ORF">KHX94_05580</name>
</gene>
<keyword evidence="3 6" id="KW-0812">Transmembrane</keyword>
<dbReference type="EMBL" id="CP074572">
    <property type="protein sequence ID" value="QVK24074.1"/>
    <property type="molecule type" value="Genomic_DNA"/>
</dbReference>